<organism evidence="9 10">
    <name type="scientific">Anaerobacillus alkalilacustris</name>
    <dbReference type="NCBI Taxonomy" id="393763"/>
    <lineage>
        <taxon>Bacteria</taxon>
        <taxon>Bacillati</taxon>
        <taxon>Bacillota</taxon>
        <taxon>Bacilli</taxon>
        <taxon>Bacillales</taxon>
        <taxon>Bacillaceae</taxon>
        <taxon>Anaerobacillus</taxon>
    </lineage>
</organism>
<dbReference type="GO" id="GO:0016829">
    <property type="term" value="F:lyase activity"/>
    <property type="evidence" value="ECO:0007669"/>
    <property type="project" value="UniProtKB-KW"/>
</dbReference>
<dbReference type="PANTHER" id="PTHR13604:SF0">
    <property type="entry name" value="ABASIC SITE PROCESSING PROTEIN HMCES"/>
    <property type="match status" value="1"/>
</dbReference>
<dbReference type="GO" id="GO:0008233">
    <property type="term" value="F:peptidase activity"/>
    <property type="evidence" value="ECO:0007669"/>
    <property type="project" value="UniProtKB-KW"/>
</dbReference>
<evidence type="ECO:0000313" key="10">
    <source>
        <dbReference type="Proteomes" id="UP000179524"/>
    </source>
</evidence>
<dbReference type="SUPFAM" id="SSF143081">
    <property type="entry name" value="BB1717-like"/>
    <property type="match status" value="1"/>
</dbReference>
<dbReference type="Gene3D" id="3.90.1680.10">
    <property type="entry name" value="SOS response associated peptidase-like"/>
    <property type="match status" value="1"/>
</dbReference>
<dbReference type="InterPro" id="IPR036590">
    <property type="entry name" value="SRAP-like"/>
</dbReference>
<comment type="similarity">
    <text evidence="1 8">Belongs to the SOS response-associated peptidase family.</text>
</comment>
<keyword evidence="10" id="KW-1185">Reference proteome</keyword>
<keyword evidence="2 8" id="KW-0645">Protease</keyword>
<dbReference type="Proteomes" id="UP000179524">
    <property type="component" value="Unassembled WGS sequence"/>
</dbReference>
<dbReference type="GO" id="GO:0003697">
    <property type="term" value="F:single-stranded DNA binding"/>
    <property type="evidence" value="ECO:0007669"/>
    <property type="project" value="InterPro"/>
</dbReference>
<keyword evidence="7" id="KW-0456">Lyase</keyword>
<evidence type="ECO:0000256" key="2">
    <source>
        <dbReference type="ARBA" id="ARBA00022670"/>
    </source>
</evidence>
<keyword evidence="6" id="KW-0238">DNA-binding</keyword>
<dbReference type="GO" id="GO:0106300">
    <property type="term" value="P:protein-DNA covalent cross-linking repair"/>
    <property type="evidence" value="ECO:0007669"/>
    <property type="project" value="InterPro"/>
</dbReference>
<dbReference type="AlphaFoldDB" id="A0A1S2LF29"/>
<gene>
    <name evidence="9" type="ORF">BKP37_16665</name>
</gene>
<evidence type="ECO:0000256" key="7">
    <source>
        <dbReference type="ARBA" id="ARBA00023239"/>
    </source>
</evidence>
<keyword evidence="3" id="KW-0227">DNA damage</keyword>
<comment type="caution">
    <text evidence="9">The sequence shown here is derived from an EMBL/GenBank/DDBJ whole genome shotgun (WGS) entry which is preliminary data.</text>
</comment>
<dbReference type="InterPro" id="IPR003738">
    <property type="entry name" value="SRAP"/>
</dbReference>
<dbReference type="OrthoDB" id="9782620at2"/>
<dbReference type="RefSeq" id="WP_071310754.1">
    <property type="nucleotide sequence ID" value="NZ_MLQR01000044.1"/>
</dbReference>
<dbReference type="GO" id="GO:0006508">
    <property type="term" value="P:proteolysis"/>
    <property type="evidence" value="ECO:0007669"/>
    <property type="project" value="UniProtKB-KW"/>
</dbReference>
<keyword evidence="5" id="KW-0190">Covalent protein-DNA linkage</keyword>
<evidence type="ECO:0000313" key="9">
    <source>
        <dbReference type="EMBL" id="OIJ11129.1"/>
    </source>
</evidence>
<reference evidence="9 10" key="1">
    <citation type="submission" date="2016-10" db="EMBL/GenBank/DDBJ databases">
        <title>Draft genome sequences of four alkaliphilic bacteria belonging to the Anaerobacillus genus.</title>
        <authorList>
            <person name="Bassil N.M."/>
            <person name="Lloyd J.R."/>
        </authorList>
    </citation>
    <scope>NUCLEOTIDE SEQUENCE [LARGE SCALE GENOMIC DNA]</scope>
    <source>
        <strain evidence="9 10">DSM 18345</strain>
    </source>
</reference>
<accession>A0A1S2LF29</accession>
<keyword evidence="4 8" id="KW-0378">Hydrolase</keyword>
<protein>
    <recommendedName>
        <fullName evidence="8">Abasic site processing protein</fullName>
        <ecNumber evidence="8">3.4.-.-</ecNumber>
    </recommendedName>
</protein>
<sequence length="224" mass="26027">MCGRFSLSTDGHSIEEQFQLDTSVDINPRYNIAPSQQVMTIVFEGRKRVGKTMRWGLIPFWADDFKIGYKLINARAETIDEKASFKHAFKKRRGLIVADGFYEWEKREDGRKQPHRFQMKDFRPFAMAGLFEWNQKVSNEPVLSCTIITTKPNEVTKNVHDRMPVILPEDTYEMWLNPDVNDTDLLKSLLIPYPADKMNSYKVSTLVNSPKNDHPEILTPLNSR</sequence>
<evidence type="ECO:0000256" key="1">
    <source>
        <dbReference type="ARBA" id="ARBA00008136"/>
    </source>
</evidence>
<dbReference type="EC" id="3.4.-.-" evidence="8"/>
<name>A0A1S2LF29_9BACI</name>
<proteinExistence type="inferred from homology"/>
<evidence type="ECO:0000256" key="5">
    <source>
        <dbReference type="ARBA" id="ARBA00023124"/>
    </source>
</evidence>
<dbReference type="Pfam" id="PF02586">
    <property type="entry name" value="SRAP"/>
    <property type="match status" value="1"/>
</dbReference>
<evidence type="ECO:0000256" key="6">
    <source>
        <dbReference type="ARBA" id="ARBA00023125"/>
    </source>
</evidence>
<dbReference type="PANTHER" id="PTHR13604">
    <property type="entry name" value="DC12-RELATED"/>
    <property type="match status" value="1"/>
</dbReference>
<evidence type="ECO:0000256" key="8">
    <source>
        <dbReference type="RuleBase" id="RU364100"/>
    </source>
</evidence>
<evidence type="ECO:0000256" key="4">
    <source>
        <dbReference type="ARBA" id="ARBA00022801"/>
    </source>
</evidence>
<evidence type="ECO:0000256" key="3">
    <source>
        <dbReference type="ARBA" id="ARBA00022763"/>
    </source>
</evidence>
<dbReference type="EMBL" id="MLQR01000044">
    <property type="protein sequence ID" value="OIJ11129.1"/>
    <property type="molecule type" value="Genomic_DNA"/>
</dbReference>